<organism evidence="1 2">
    <name type="scientific">Fusarium oxysporum</name>
    <name type="common">Fusarium vascular wilt</name>
    <dbReference type="NCBI Taxonomy" id="5507"/>
    <lineage>
        <taxon>Eukaryota</taxon>
        <taxon>Fungi</taxon>
        <taxon>Dikarya</taxon>
        <taxon>Ascomycota</taxon>
        <taxon>Pezizomycotina</taxon>
        <taxon>Sordariomycetes</taxon>
        <taxon>Hypocreomycetidae</taxon>
        <taxon>Hypocreales</taxon>
        <taxon>Nectriaceae</taxon>
        <taxon>Fusarium</taxon>
        <taxon>Fusarium oxysporum species complex</taxon>
    </lineage>
</organism>
<evidence type="ECO:0008006" key="3">
    <source>
        <dbReference type="Google" id="ProtNLM"/>
    </source>
</evidence>
<comment type="caution">
    <text evidence="1">The sequence shown here is derived from an EMBL/GenBank/DDBJ whole genome shotgun (WGS) entry which is preliminary data.</text>
</comment>
<dbReference type="VEuPathDB" id="FungiDB:FOZG_17091"/>
<dbReference type="VEuPathDB" id="FungiDB:FOMG_15797"/>
<dbReference type="EMBL" id="MRCX01000599">
    <property type="protein sequence ID" value="RKK62989.1"/>
    <property type="molecule type" value="Genomic_DNA"/>
</dbReference>
<dbReference type="Proteomes" id="UP000285084">
    <property type="component" value="Unassembled WGS sequence"/>
</dbReference>
<dbReference type="VEuPathDB" id="FungiDB:FOC1_g10006201"/>
<dbReference type="AlphaFoldDB" id="A0A420ND02"/>
<reference evidence="1 2" key="1">
    <citation type="journal article" date="2018" name="Sci. Rep.">
        <title>Characterisation of pathogen-specific regions and novel effector candidates in Fusarium oxysporum f. sp. cepae.</title>
        <authorList>
            <person name="Armitage A.D."/>
            <person name="Taylor A."/>
            <person name="Sobczyk M.K."/>
            <person name="Baxter L."/>
            <person name="Greenfield B.P."/>
            <person name="Bates H.J."/>
            <person name="Wilson F."/>
            <person name="Jackson A.C."/>
            <person name="Ott S."/>
            <person name="Harrison R.J."/>
            <person name="Clarkson J.P."/>
        </authorList>
    </citation>
    <scope>NUCLEOTIDE SEQUENCE [LARGE SCALE GENOMIC DNA]</scope>
    <source>
        <strain evidence="1 2">Fo_A13</strain>
    </source>
</reference>
<name>A0A420ND02_FUSOX</name>
<dbReference type="VEuPathDB" id="FungiDB:FOIG_08521"/>
<evidence type="ECO:0000313" key="2">
    <source>
        <dbReference type="Proteomes" id="UP000285084"/>
    </source>
</evidence>
<accession>A0A420ND02</accession>
<protein>
    <recommendedName>
        <fullName evidence="3">Fungal N-terminal domain-containing protein</fullName>
    </recommendedName>
</protein>
<gene>
    <name evidence="1" type="ORF">BFJ69_g16952</name>
</gene>
<dbReference type="VEuPathDB" id="FungiDB:FOC4_g10002934"/>
<dbReference type="VEuPathDB" id="FungiDB:FOXG_15819"/>
<evidence type="ECO:0000313" key="1">
    <source>
        <dbReference type="EMBL" id="RKK62989.1"/>
    </source>
</evidence>
<proteinExistence type="predicted"/>
<sequence>MGDPFSTSAGIAGLISLGLTLGNGLHTYFSAIKDRHSDIEIAQQSLGLLQFNICILRSNQSRLGRRHGLAADGLTLGVINCEAQLRSLEVLLNELTSTEGSTALKQTLRKQKMIARYPFDQKKLVQLQDQLSKANATLNNFLSTLIL</sequence>